<organism evidence="7 8">
    <name type="scientific">Candidatus Harrisonbacteria bacterium CG10_big_fil_rev_8_21_14_0_10_38_8</name>
    <dbReference type="NCBI Taxonomy" id="1974582"/>
    <lineage>
        <taxon>Bacteria</taxon>
        <taxon>Candidatus Harrisoniibacteriota</taxon>
    </lineage>
</organism>
<comment type="caution">
    <text evidence="7">The sequence shown here is derived from an EMBL/GenBank/DDBJ whole genome shotgun (WGS) entry which is preliminary data.</text>
</comment>
<feature type="compositionally biased region" description="Basic residues" evidence="6">
    <location>
        <begin position="59"/>
        <end position="75"/>
    </location>
</feature>
<dbReference type="HAMAP" id="MF_01328_B">
    <property type="entry name" value="Ribosomal_uL4_B"/>
    <property type="match status" value="1"/>
</dbReference>
<evidence type="ECO:0000256" key="1">
    <source>
        <dbReference type="ARBA" id="ARBA00010528"/>
    </source>
</evidence>
<comment type="function">
    <text evidence="5">Forms part of the polypeptide exit tunnel.</text>
</comment>
<accession>A0A2M6WK94</accession>
<evidence type="ECO:0000256" key="6">
    <source>
        <dbReference type="SAM" id="MobiDB-lite"/>
    </source>
</evidence>
<dbReference type="Pfam" id="PF00573">
    <property type="entry name" value="Ribosomal_L4"/>
    <property type="match status" value="1"/>
</dbReference>
<sequence>MKLDILDLNAKKVGDIEVSDDIFNAKWNADLVHQAFVTKQANARSPWAHIKGRGDVRGGGKKPWKQKGTGRARHGSIRSPIWVGGGVAHGPTNQRDYTKKLPKKMAKAALYSVLSRKIADGELRIVNSLAVKDAKTKELATGLRGFFSSKTVPSTLLISVKENKQVVKASNNIPKVKNVTAENIGIVDLLNYKNVLVDQEAVTQIK</sequence>
<comment type="subunit">
    <text evidence="5">Part of the 50S ribosomal subunit.</text>
</comment>
<dbReference type="GO" id="GO:1990904">
    <property type="term" value="C:ribonucleoprotein complex"/>
    <property type="evidence" value="ECO:0007669"/>
    <property type="project" value="UniProtKB-KW"/>
</dbReference>
<dbReference type="PANTHER" id="PTHR10746">
    <property type="entry name" value="50S RIBOSOMAL PROTEIN L4"/>
    <property type="match status" value="1"/>
</dbReference>
<evidence type="ECO:0000256" key="5">
    <source>
        <dbReference type="HAMAP-Rule" id="MF_01328"/>
    </source>
</evidence>
<evidence type="ECO:0000313" key="8">
    <source>
        <dbReference type="Proteomes" id="UP000229112"/>
    </source>
</evidence>
<evidence type="ECO:0000256" key="2">
    <source>
        <dbReference type="ARBA" id="ARBA00022980"/>
    </source>
</evidence>
<dbReference type="SUPFAM" id="SSF52166">
    <property type="entry name" value="Ribosomal protein L4"/>
    <property type="match status" value="1"/>
</dbReference>
<feature type="region of interest" description="Disordered" evidence="6">
    <location>
        <begin position="50"/>
        <end position="75"/>
    </location>
</feature>
<dbReference type="GO" id="GO:0005840">
    <property type="term" value="C:ribosome"/>
    <property type="evidence" value="ECO:0007669"/>
    <property type="project" value="UniProtKB-KW"/>
</dbReference>
<dbReference type="EMBL" id="PFAY01000010">
    <property type="protein sequence ID" value="PIT93183.1"/>
    <property type="molecule type" value="Genomic_DNA"/>
</dbReference>
<dbReference type="Proteomes" id="UP000229112">
    <property type="component" value="Unassembled WGS sequence"/>
</dbReference>
<gene>
    <name evidence="5" type="primary">rplD</name>
    <name evidence="7" type="ORF">COU06_01370</name>
</gene>
<keyword evidence="2 5" id="KW-0689">Ribosomal protein</keyword>
<evidence type="ECO:0000256" key="3">
    <source>
        <dbReference type="ARBA" id="ARBA00023274"/>
    </source>
</evidence>
<keyword evidence="3 5" id="KW-0687">Ribonucleoprotein</keyword>
<dbReference type="GO" id="GO:0019843">
    <property type="term" value="F:rRNA binding"/>
    <property type="evidence" value="ECO:0007669"/>
    <property type="project" value="UniProtKB-UniRule"/>
</dbReference>
<dbReference type="InterPro" id="IPR002136">
    <property type="entry name" value="Ribosomal_uL4"/>
</dbReference>
<dbReference type="PANTHER" id="PTHR10746:SF6">
    <property type="entry name" value="LARGE RIBOSOMAL SUBUNIT PROTEIN UL4M"/>
    <property type="match status" value="1"/>
</dbReference>
<name>A0A2M6WK94_9BACT</name>
<evidence type="ECO:0000256" key="4">
    <source>
        <dbReference type="ARBA" id="ARBA00035244"/>
    </source>
</evidence>
<comment type="similarity">
    <text evidence="1 5">Belongs to the universal ribosomal protein uL4 family.</text>
</comment>
<dbReference type="Gene3D" id="3.40.1370.10">
    <property type="match status" value="1"/>
</dbReference>
<dbReference type="NCBIfam" id="TIGR03953">
    <property type="entry name" value="rplD_bact"/>
    <property type="match status" value="1"/>
</dbReference>
<dbReference type="InterPro" id="IPR023574">
    <property type="entry name" value="Ribosomal_uL4_dom_sf"/>
</dbReference>
<protein>
    <recommendedName>
        <fullName evidence="4 5">Large ribosomal subunit protein uL4</fullName>
    </recommendedName>
</protein>
<dbReference type="AlphaFoldDB" id="A0A2M6WK94"/>
<comment type="function">
    <text evidence="5">One of the primary rRNA binding proteins, this protein initially binds near the 5'-end of the 23S rRNA. It is important during the early stages of 50S assembly. It makes multiple contacts with different domains of the 23S rRNA in the assembled 50S subunit and ribosome.</text>
</comment>
<reference evidence="8" key="1">
    <citation type="submission" date="2017-09" db="EMBL/GenBank/DDBJ databases">
        <title>Depth-based differentiation of microbial function through sediment-hosted aquifers and enrichment of novel symbionts in the deep terrestrial subsurface.</title>
        <authorList>
            <person name="Probst A.J."/>
            <person name="Ladd B."/>
            <person name="Jarett J.K."/>
            <person name="Geller-Mcgrath D.E."/>
            <person name="Sieber C.M.K."/>
            <person name="Emerson J.B."/>
            <person name="Anantharaman K."/>
            <person name="Thomas B.C."/>
            <person name="Malmstrom R."/>
            <person name="Stieglmeier M."/>
            <person name="Klingl A."/>
            <person name="Woyke T."/>
            <person name="Ryan C.M."/>
            <person name="Banfield J.F."/>
        </authorList>
    </citation>
    <scope>NUCLEOTIDE SEQUENCE [LARGE SCALE GENOMIC DNA]</scope>
</reference>
<dbReference type="GO" id="GO:0006412">
    <property type="term" value="P:translation"/>
    <property type="evidence" value="ECO:0007669"/>
    <property type="project" value="UniProtKB-UniRule"/>
</dbReference>
<keyword evidence="5" id="KW-0694">RNA-binding</keyword>
<evidence type="ECO:0000313" key="7">
    <source>
        <dbReference type="EMBL" id="PIT93183.1"/>
    </source>
</evidence>
<keyword evidence="5" id="KW-0699">rRNA-binding</keyword>
<dbReference type="InterPro" id="IPR013005">
    <property type="entry name" value="Ribosomal_uL4-like"/>
</dbReference>
<dbReference type="GO" id="GO:0003735">
    <property type="term" value="F:structural constituent of ribosome"/>
    <property type="evidence" value="ECO:0007669"/>
    <property type="project" value="InterPro"/>
</dbReference>
<proteinExistence type="inferred from homology"/>